<feature type="region of interest" description="Disordered" evidence="5">
    <location>
        <begin position="135"/>
        <end position="207"/>
    </location>
</feature>
<evidence type="ECO:0000256" key="1">
    <source>
        <dbReference type="ARBA" id="ARBA00004245"/>
    </source>
</evidence>
<dbReference type="RefSeq" id="XP_044771688.1">
    <property type="nucleotide sequence ID" value="XM_044915753.1"/>
</dbReference>
<dbReference type="PANTHER" id="PTHR21584:SF10">
    <property type="entry name" value="G2 AND S PHASE-EXPRESSED PROTEIN 1"/>
    <property type="match status" value="1"/>
</dbReference>
<evidence type="ECO:0000313" key="7">
    <source>
        <dbReference type="Proteomes" id="UP000248481"/>
    </source>
</evidence>
<keyword evidence="3" id="KW-0597">Phosphoprotein</keyword>
<evidence type="ECO:0000256" key="4">
    <source>
        <dbReference type="ARBA" id="ARBA00023212"/>
    </source>
</evidence>
<dbReference type="InterPro" id="IPR026657">
    <property type="entry name" value="DDA3/GTSE-1"/>
</dbReference>
<name>A0A8M1MGH2_NEOSC</name>
<feature type="region of interest" description="Disordered" evidence="5">
    <location>
        <begin position="375"/>
        <end position="405"/>
    </location>
</feature>
<protein>
    <submittedName>
        <fullName evidence="8">G2 and S phase-expressed protein 1</fullName>
    </submittedName>
</protein>
<keyword evidence="4" id="KW-0206">Cytoskeleton</keyword>
<feature type="domain" description="G2 and S phase-expressed protein 1 N-terminal" evidence="6">
    <location>
        <begin position="9"/>
        <end position="152"/>
    </location>
</feature>
<feature type="compositionally biased region" description="Polar residues" evidence="5">
    <location>
        <begin position="333"/>
        <end position="348"/>
    </location>
</feature>
<accession>A0A8M1MGH2</accession>
<dbReference type="PANTHER" id="PTHR21584">
    <property type="entry name" value="DIFFERENTIAL DISPLAY AND ACTIVATED BY P53 DDA3 /G2 S PHASE EXPRESSED 1"/>
    <property type="match status" value="1"/>
</dbReference>
<dbReference type="GeneID" id="110578246"/>
<reference evidence="8" key="1">
    <citation type="submission" date="2025-08" db="UniProtKB">
        <authorList>
            <consortium name="RefSeq"/>
        </authorList>
    </citation>
    <scope>IDENTIFICATION</scope>
    <source>
        <tissue evidence="8">Blood</tissue>
    </source>
</reference>
<evidence type="ECO:0000256" key="5">
    <source>
        <dbReference type="SAM" id="MobiDB-lite"/>
    </source>
</evidence>
<evidence type="ECO:0000256" key="3">
    <source>
        <dbReference type="ARBA" id="ARBA00022553"/>
    </source>
</evidence>
<feature type="compositionally biased region" description="Polar residues" evidence="5">
    <location>
        <begin position="174"/>
        <end position="186"/>
    </location>
</feature>
<dbReference type="CDD" id="cd21864">
    <property type="entry name" value="GTSE1_CTD"/>
    <property type="match status" value="1"/>
</dbReference>
<dbReference type="InterPro" id="IPR032768">
    <property type="entry name" value="GTSE1_N"/>
</dbReference>
<evidence type="ECO:0000256" key="2">
    <source>
        <dbReference type="ARBA" id="ARBA00022490"/>
    </source>
</evidence>
<dbReference type="AlphaFoldDB" id="A0A8M1MGH2"/>
<evidence type="ECO:0000313" key="8">
    <source>
        <dbReference type="RefSeq" id="XP_044771688.1"/>
    </source>
</evidence>
<keyword evidence="7" id="KW-1185">Reference proteome</keyword>
<dbReference type="KEGG" id="nsu:110578246"/>
<comment type="subcellular location">
    <subcellularLocation>
        <location evidence="1">Cytoplasm</location>
        <location evidence="1">Cytoskeleton</location>
    </subcellularLocation>
</comment>
<dbReference type="GO" id="GO:0005881">
    <property type="term" value="C:cytoplasmic microtubule"/>
    <property type="evidence" value="ECO:0007669"/>
    <property type="project" value="TreeGrafter"/>
</dbReference>
<dbReference type="CTD" id="51512"/>
<gene>
    <name evidence="8" type="primary">GTSE1</name>
</gene>
<feature type="region of interest" description="Disordered" evidence="5">
    <location>
        <begin position="472"/>
        <end position="580"/>
    </location>
</feature>
<proteinExistence type="predicted"/>
<evidence type="ECO:0000259" key="6">
    <source>
        <dbReference type="Pfam" id="PF15259"/>
    </source>
</evidence>
<feature type="region of interest" description="Disordered" evidence="5">
    <location>
        <begin position="324"/>
        <end position="359"/>
    </location>
</feature>
<feature type="region of interest" description="Disordered" evidence="5">
    <location>
        <begin position="230"/>
        <end position="262"/>
    </location>
</feature>
<dbReference type="GO" id="GO:0008017">
    <property type="term" value="F:microtubule binding"/>
    <property type="evidence" value="ECO:0007669"/>
    <property type="project" value="TreeGrafter"/>
</dbReference>
<feature type="compositionally biased region" description="Basic and acidic residues" evidence="5">
    <location>
        <begin position="245"/>
        <end position="256"/>
    </location>
</feature>
<dbReference type="Proteomes" id="UP000248481">
    <property type="component" value="Chromosome 5"/>
</dbReference>
<dbReference type="Pfam" id="PF15259">
    <property type="entry name" value="GTSE1_N"/>
    <property type="match status" value="1"/>
</dbReference>
<feature type="compositionally biased region" description="Basic and acidic residues" evidence="5">
    <location>
        <begin position="135"/>
        <end position="146"/>
    </location>
</feature>
<feature type="region of interest" description="Disordered" evidence="5">
    <location>
        <begin position="434"/>
        <end position="457"/>
    </location>
</feature>
<keyword evidence="2" id="KW-0963">Cytoplasm</keyword>
<sequence>MDVPKENDILLLADEKFDFDLSLSSSSANEDDEVFFGPVGHKERCVAASLELNHHIPEERLLPASESHFTWSPLPGEKFVEVYKEAHLLAFQIESKSKNKAAQDVTAEDLWSQGVERFIQESKLKISLFEKEKEMKKSPKSLKRETYYLSDSPLRDPPLQGTQTPSGLVLPSAPAQTQGWPHSPHSSLPVEPSTAHPPKQAGTQKKVISKLVRPRAFSVRGKNIHVATEQPRKRIPTSPSNMKILSEKESHRDVPPDKSSAARELASLPAGGSHLVQGKRSLPVANKLGLKKTLLKPPGCAGGLSRKFSSSGSVSAVISSACASPAAGRGKATRSSEPASVPTGSSLLPQAGPSGAPCKQSKWAAVAEVKAEAAKAPTPAALVQARTPEQGGPGPSSGSTWSQPCQLNTAGSMRRRDSYLLCRTQAVPTPTSQFKIPKFATGEPPDSATPMSCRAQRPQSCTSVGRVVVQSTPARRSSVAAPQSLVSSTRTPMSTKHVSALPTPASRRLSGLPSMTPKTVPRALASPLCAPARRLSSEPQKKSSVRAAPRDTDSKATSRCKDSSPDGSLSPPSAVPQALNFSPEKTGLTLSESISTEVVLDAAQPPGDTPTGEAILVDIKLDQLAITPKAESTALIDIPLIDFCNSPEAQVALGSESRPLIDLLINTPDMIRNTASKPPQEVGQLIDLASPLIQLSPEADKENMDSPLLKF</sequence>
<feature type="compositionally biased region" description="Polar residues" evidence="5">
    <location>
        <begin position="472"/>
        <end position="497"/>
    </location>
</feature>
<organism evidence="7 8">
    <name type="scientific">Neomonachus schauinslandi</name>
    <name type="common">Hawaiian monk seal</name>
    <name type="synonym">Monachus schauinslandi</name>
    <dbReference type="NCBI Taxonomy" id="29088"/>
    <lineage>
        <taxon>Eukaryota</taxon>
        <taxon>Metazoa</taxon>
        <taxon>Chordata</taxon>
        <taxon>Craniata</taxon>
        <taxon>Vertebrata</taxon>
        <taxon>Euteleostomi</taxon>
        <taxon>Mammalia</taxon>
        <taxon>Eutheria</taxon>
        <taxon>Laurasiatheria</taxon>
        <taxon>Carnivora</taxon>
        <taxon>Caniformia</taxon>
        <taxon>Pinnipedia</taxon>
        <taxon>Phocidae</taxon>
        <taxon>Monachinae</taxon>
        <taxon>Monachini</taxon>
        <taxon>Neomonachus</taxon>
    </lineage>
</organism>
<feature type="compositionally biased region" description="Basic and acidic residues" evidence="5">
    <location>
        <begin position="548"/>
        <end position="564"/>
    </location>
</feature>